<keyword evidence="2" id="KW-1185">Reference proteome</keyword>
<name>A0A7L5BM60_9HYPH</name>
<evidence type="ECO:0000313" key="2">
    <source>
        <dbReference type="Proteomes" id="UP000464865"/>
    </source>
</evidence>
<dbReference type="RefSeq" id="WP_082185840.1">
    <property type="nucleotide sequence ID" value="NZ_CP048635.1"/>
</dbReference>
<dbReference type="EMBL" id="CP048635">
    <property type="protein sequence ID" value="QIB39776.1"/>
    <property type="molecule type" value="Genomic_DNA"/>
</dbReference>
<dbReference type="AlphaFoldDB" id="A0A7L5BM60"/>
<accession>A0A7L5BM60</accession>
<dbReference type="GeneID" id="92772594"/>
<evidence type="ECO:0000313" key="1">
    <source>
        <dbReference type="EMBL" id="QIB39776.1"/>
    </source>
</evidence>
<proteinExistence type="predicted"/>
<sequence>MDELKKAASRFRELIVGTPKNSLPISLQDFPNGSCGDATLLLGQYLAEQGYGEFRYYLGWRGGKSHAWLQSGSVIVDITADQFEDFDDPVVVSDRSPWHDCFAGTGQHIARIDVFGEQAKAVLGSAYIAILNSPK</sequence>
<protein>
    <submittedName>
        <fullName evidence="1">Uncharacterized protein</fullName>
    </submittedName>
</protein>
<dbReference type="KEGG" id="roy:G3A56_17665"/>
<dbReference type="Proteomes" id="UP000464865">
    <property type="component" value="Chromosome M15-12"/>
</dbReference>
<gene>
    <name evidence="1" type="ORF">G3A56_17665</name>
</gene>
<organism evidence="1 2">
    <name type="scientific">Rhizobium oryzihabitans</name>
    <dbReference type="NCBI Taxonomy" id="2267833"/>
    <lineage>
        <taxon>Bacteria</taxon>
        <taxon>Pseudomonadati</taxon>
        <taxon>Pseudomonadota</taxon>
        <taxon>Alphaproteobacteria</taxon>
        <taxon>Hyphomicrobiales</taxon>
        <taxon>Rhizobiaceae</taxon>
        <taxon>Rhizobium/Agrobacterium group</taxon>
        <taxon>Rhizobium</taxon>
    </lineage>
</organism>
<reference evidence="1 2" key="1">
    <citation type="submission" date="2020-02" db="EMBL/GenBank/DDBJ databases">
        <title>Plant-Promoting Endophytic Bacterium Rhizobium oryzihabitans sp. nov., Isolated from the Root of Rice.</title>
        <authorList>
            <person name="zhao J."/>
            <person name="Zhang G."/>
        </authorList>
    </citation>
    <scope>NUCLEOTIDE SEQUENCE [LARGE SCALE GENOMIC DNA]</scope>
    <source>
        <strain evidence="1 2">M15</strain>
    </source>
</reference>